<organism evidence="11 12">
    <name type="scientific">Plasmodium falciparum (isolate NF54)</name>
    <dbReference type="NCBI Taxonomy" id="5843"/>
    <lineage>
        <taxon>Eukaryota</taxon>
        <taxon>Sar</taxon>
        <taxon>Alveolata</taxon>
        <taxon>Apicomplexa</taxon>
        <taxon>Aconoidasida</taxon>
        <taxon>Haemosporida</taxon>
        <taxon>Plasmodiidae</taxon>
        <taxon>Plasmodium</taxon>
        <taxon>Plasmodium (Laverania)</taxon>
    </lineage>
</organism>
<sequence length="219" mass="25148">MEHLKNLITGAISGAIVDAVLFPIDYIKTNIQTNNSFSIYDPRKLYNGILPTLIGTVPASAFFYCFYELSKKLLTAVKKKKKKKNFFKIFLEPPFFFFFFFFNYNKSLLPFEILKQNMQVSGNISTLKAIYNISKKNDLPIYLLNSYLIMVAREIPFDCIQYFLWESLKEKGKKDFKNISEIYPTLTSALCGGIAGGISGFLTTPVDVIKSRQIIYVRK</sequence>
<dbReference type="PANTHER" id="PTHR45667">
    <property type="entry name" value="S-ADENOSYLMETHIONINE MITOCHONDRIAL CARRIER PROTEIN"/>
    <property type="match status" value="1"/>
</dbReference>
<gene>
    <name evidence="11" type="ORF">PFNF54_03927</name>
</gene>
<keyword evidence="4 8" id="KW-0812">Transmembrane</keyword>
<dbReference type="PROSITE" id="PS50920">
    <property type="entry name" value="SOLCAR"/>
    <property type="match status" value="1"/>
</dbReference>
<evidence type="ECO:0000256" key="10">
    <source>
        <dbReference type="SAM" id="Phobius"/>
    </source>
</evidence>
<evidence type="ECO:0000256" key="8">
    <source>
        <dbReference type="PROSITE-ProRule" id="PRU00282"/>
    </source>
</evidence>
<feature type="transmembrane region" description="Helical" evidence="10">
    <location>
        <begin position="86"/>
        <end position="104"/>
    </location>
</feature>
<keyword evidence="3 9" id="KW-0813">Transport</keyword>
<evidence type="ECO:0000256" key="3">
    <source>
        <dbReference type="ARBA" id="ARBA00022448"/>
    </source>
</evidence>
<keyword evidence="5" id="KW-0677">Repeat</keyword>
<dbReference type="OMA" id="IGPRTMW"/>
<reference evidence="11 12" key="1">
    <citation type="submission" date="2013-02" db="EMBL/GenBank/DDBJ databases">
        <title>The Genome Sequence of Plasmodium falciparum NF54.</title>
        <authorList>
            <consortium name="The Broad Institute Genome Sequencing Platform"/>
            <consortium name="The Broad Institute Genome Sequencing Center for Infectious Disease"/>
            <person name="Neafsey D."/>
            <person name="Cheeseman I."/>
            <person name="Volkman S."/>
            <person name="Adams J."/>
            <person name="Walker B."/>
            <person name="Young S.K."/>
            <person name="Zeng Q."/>
            <person name="Gargeya S."/>
            <person name="Fitzgerald M."/>
            <person name="Haas B."/>
            <person name="Abouelleil A."/>
            <person name="Alvarado L."/>
            <person name="Arachchi H.M."/>
            <person name="Berlin A.M."/>
            <person name="Chapman S.B."/>
            <person name="Dewar J."/>
            <person name="Goldberg J."/>
            <person name="Griggs A."/>
            <person name="Gujja S."/>
            <person name="Hansen M."/>
            <person name="Howarth C."/>
            <person name="Imamovic A."/>
            <person name="Larimer J."/>
            <person name="McCowan C."/>
            <person name="Murphy C."/>
            <person name="Neiman D."/>
            <person name="Pearson M."/>
            <person name="Priest M."/>
            <person name="Roberts A."/>
            <person name="Saif S."/>
            <person name="Shea T."/>
            <person name="Sisk P."/>
            <person name="Sykes S."/>
            <person name="Wortman J."/>
            <person name="Nusbaum C."/>
            <person name="Birren B."/>
        </authorList>
    </citation>
    <scope>NUCLEOTIDE SEQUENCE [LARGE SCALE GENOMIC DNA]</scope>
    <source>
        <strain evidence="11 12">NF54</strain>
    </source>
</reference>
<keyword evidence="12" id="KW-1185">Reference proteome</keyword>
<proteinExistence type="inferred from homology"/>
<keyword evidence="7 8" id="KW-0472">Membrane</keyword>
<dbReference type="SUPFAM" id="SSF103506">
    <property type="entry name" value="Mitochondrial carrier"/>
    <property type="match status" value="1"/>
</dbReference>
<evidence type="ECO:0000256" key="9">
    <source>
        <dbReference type="RuleBase" id="RU000488"/>
    </source>
</evidence>
<dbReference type="Gene3D" id="1.50.40.10">
    <property type="entry name" value="Mitochondrial carrier domain"/>
    <property type="match status" value="2"/>
</dbReference>
<dbReference type="Proteomes" id="UP000030673">
    <property type="component" value="Unassembled WGS sequence"/>
</dbReference>
<evidence type="ECO:0000256" key="2">
    <source>
        <dbReference type="ARBA" id="ARBA00006375"/>
    </source>
</evidence>
<evidence type="ECO:0000313" key="12">
    <source>
        <dbReference type="Proteomes" id="UP000030673"/>
    </source>
</evidence>
<dbReference type="InterPro" id="IPR023395">
    <property type="entry name" value="MCP_dom_sf"/>
</dbReference>
<comment type="similarity">
    <text evidence="2 9">Belongs to the mitochondrial carrier (TC 2.A.29) family.</text>
</comment>
<evidence type="ECO:0000256" key="4">
    <source>
        <dbReference type="ARBA" id="ARBA00022692"/>
    </source>
</evidence>
<dbReference type="Pfam" id="PF00153">
    <property type="entry name" value="Mito_carr"/>
    <property type="match status" value="3"/>
</dbReference>
<keyword evidence="6 10" id="KW-1133">Transmembrane helix</keyword>
<dbReference type="AlphaFoldDB" id="W7JQZ1"/>
<feature type="repeat" description="Solcar" evidence="8">
    <location>
        <begin position="1"/>
        <end position="73"/>
    </location>
</feature>
<feature type="transmembrane region" description="Helical" evidence="10">
    <location>
        <begin position="7"/>
        <end position="26"/>
    </location>
</feature>
<dbReference type="EMBL" id="KE123852">
    <property type="protein sequence ID" value="EWC87151.1"/>
    <property type="molecule type" value="Genomic_DNA"/>
</dbReference>
<dbReference type="GO" id="GO:0016020">
    <property type="term" value="C:membrane"/>
    <property type="evidence" value="ECO:0007669"/>
    <property type="project" value="UniProtKB-SubCell"/>
</dbReference>
<evidence type="ECO:0000256" key="1">
    <source>
        <dbReference type="ARBA" id="ARBA00004141"/>
    </source>
</evidence>
<evidence type="ECO:0000313" key="11">
    <source>
        <dbReference type="EMBL" id="EWC87151.1"/>
    </source>
</evidence>
<dbReference type="InterPro" id="IPR018108">
    <property type="entry name" value="MCP_transmembrane"/>
</dbReference>
<accession>W7JQZ1</accession>
<comment type="subcellular location">
    <subcellularLocation>
        <location evidence="1">Membrane</location>
        <topology evidence="1">Multi-pass membrane protein</topology>
    </subcellularLocation>
</comment>
<feature type="transmembrane region" description="Helical" evidence="10">
    <location>
        <begin position="46"/>
        <end position="66"/>
    </location>
</feature>
<evidence type="ECO:0008006" key="13">
    <source>
        <dbReference type="Google" id="ProtNLM"/>
    </source>
</evidence>
<protein>
    <recommendedName>
        <fullName evidence="13">Mitochondrial carrier protein</fullName>
    </recommendedName>
</protein>
<evidence type="ECO:0000256" key="7">
    <source>
        <dbReference type="ARBA" id="ARBA00023136"/>
    </source>
</evidence>
<name>W7JQZ1_PLAFO</name>
<evidence type="ECO:0000256" key="5">
    <source>
        <dbReference type="ARBA" id="ARBA00022737"/>
    </source>
</evidence>
<evidence type="ECO:0000256" key="6">
    <source>
        <dbReference type="ARBA" id="ARBA00022989"/>
    </source>
</evidence>